<protein>
    <recommendedName>
        <fullName evidence="2">FecR protein domain-containing protein</fullName>
    </recommendedName>
</protein>
<evidence type="ECO:0000313" key="3">
    <source>
        <dbReference type="EMBL" id="APW38615.1"/>
    </source>
</evidence>
<organism evidence="3 4">
    <name type="scientific">Rhodoferax koreensis</name>
    <dbReference type="NCBI Taxonomy" id="1842727"/>
    <lineage>
        <taxon>Bacteria</taxon>
        <taxon>Pseudomonadati</taxon>
        <taxon>Pseudomonadota</taxon>
        <taxon>Betaproteobacteria</taxon>
        <taxon>Burkholderiales</taxon>
        <taxon>Comamonadaceae</taxon>
        <taxon>Rhodoferax</taxon>
    </lineage>
</organism>
<dbReference type="AlphaFoldDB" id="A0A1P8JY02"/>
<dbReference type="STRING" id="1842727.RD110_16585"/>
<evidence type="ECO:0000313" key="4">
    <source>
        <dbReference type="Proteomes" id="UP000186609"/>
    </source>
</evidence>
<feature type="signal peptide" evidence="1">
    <location>
        <begin position="1"/>
        <end position="23"/>
    </location>
</feature>
<reference evidence="3 4" key="1">
    <citation type="submission" date="2017-01" db="EMBL/GenBank/DDBJ databases">
        <authorList>
            <person name="Mah S.A."/>
            <person name="Swanson W.J."/>
            <person name="Moy G.W."/>
            <person name="Vacquier V.D."/>
        </authorList>
    </citation>
    <scope>NUCLEOTIDE SEQUENCE [LARGE SCALE GENOMIC DNA]</scope>
    <source>
        <strain evidence="3 4">DCY110</strain>
    </source>
</reference>
<evidence type="ECO:0000259" key="2">
    <source>
        <dbReference type="Pfam" id="PF04773"/>
    </source>
</evidence>
<dbReference type="EMBL" id="CP019236">
    <property type="protein sequence ID" value="APW38615.1"/>
    <property type="molecule type" value="Genomic_DNA"/>
</dbReference>
<dbReference type="KEGG" id="rhy:RD110_16585"/>
<gene>
    <name evidence="3" type="ORF">RD110_16585</name>
</gene>
<evidence type="ECO:0000256" key="1">
    <source>
        <dbReference type="SAM" id="SignalP"/>
    </source>
</evidence>
<dbReference type="OrthoDB" id="369729at2"/>
<dbReference type="PANTHER" id="PTHR38731">
    <property type="entry name" value="LIPL45-RELATED LIPOPROTEIN-RELATED"/>
    <property type="match status" value="1"/>
</dbReference>
<accession>A0A1P8JY02</accession>
<name>A0A1P8JY02_9BURK</name>
<dbReference type="Pfam" id="PF04773">
    <property type="entry name" value="FecR"/>
    <property type="match status" value="1"/>
</dbReference>
<keyword evidence="4" id="KW-1185">Reference proteome</keyword>
<sequence>MNIDAIRNLGCAMLLASAAACFAQPVGYVKTLTGEASVQSGGKTAPARVGTPLAVGDVIRTAAASSLGVTLKDNTLMSFGPSTEFTLDAYLFAPAKGDLKLGGRIASGSMHYVSGAIAHLKPEAVEFKTPSGIIGVRGTRFVVVVE</sequence>
<keyword evidence="1" id="KW-0732">Signal</keyword>
<feature type="domain" description="FecR protein" evidence="2">
    <location>
        <begin position="57"/>
        <end position="143"/>
    </location>
</feature>
<proteinExistence type="predicted"/>
<dbReference type="InterPro" id="IPR006860">
    <property type="entry name" value="FecR"/>
</dbReference>
<dbReference type="PROSITE" id="PS51257">
    <property type="entry name" value="PROKAR_LIPOPROTEIN"/>
    <property type="match status" value="1"/>
</dbReference>
<dbReference type="Proteomes" id="UP000186609">
    <property type="component" value="Chromosome"/>
</dbReference>
<feature type="chain" id="PRO_5012817495" description="FecR protein domain-containing protein" evidence="1">
    <location>
        <begin position="24"/>
        <end position="146"/>
    </location>
</feature>